<dbReference type="PANTHER" id="PTHR43877:SF1">
    <property type="entry name" value="ACETYLTRANSFERASE"/>
    <property type="match status" value="1"/>
</dbReference>
<dbReference type="InterPro" id="IPR016181">
    <property type="entry name" value="Acyl_CoA_acyltransferase"/>
</dbReference>
<keyword evidence="1" id="KW-0808">Transferase</keyword>
<dbReference type="PANTHER" id="PTHR43877">
    <property type="entry name" value="AMINOALKYLPHOSPHONATE N-ACETYLTRANSFERASE-RELATED-RELATED"/>
    <property type="match status" value="1"/>
</dbReference>
<organism evidence="4 5">
    <name type="scientific">Dokdonella soli</name>
    <dbReference type="NCBI Taxonomy" id="529810"/>
    <lineage>
        <taxon>Bacteria</taxon>
        <taxon>Pseudomonadati</taxon>
        <taxon>Pseudomonadota</taxon>
        <taxon>Gammaproteobacteria</taxon>
        <taxon>Lysobacterales</taxon>
        <taxon>Rhodanobacteraceae</taxon>
        <taxon>Dokdonella</taxon>
    </lineage>
</organism>
<comment type="caution">
    <text evidence="4">The sequence shown here is derived from an EMBL/GenBank/DDBJ whole genome shotgun (WGS) entry which is preliminary data.</text>
</comment>
<dbReference type="Proteomes" id="UP001501523">
    <property type="component" value="Unassembled WGS sequence"/>
</dbReference>
<evidence type="ECO:0000313" key="5">
    <source>
        <dbReference type="Proteomes" id="UP001501523"/>
    </source>
</evidence>
<dbReference type="InterPro" id="IPR000182">
    <property type="entry name" value="GNAT_dom"/>
</dbReference>
<gene>
    <name evidence="4" type="ORF">GCM10009105_02740</name>
</gene>
<dbReference type="InterPro" id="IPR050832">
    <property type="entry name" value="Bact_Acetyltransf"/>
</dbReference>
<protein>
    <submittedName>
        <fullName evidence="4">GNAT family N-acetyltransferase</fullName>
    </submittedName>
</protein>
<accession>A0ABP3TIN6</accession>
<dbReference type="Gene3D" id="3.40.630.30">
    <property type="match status" value="1"/>
</dbReference>
<keyword evidence="2" id="KW-0012">Acyltransferase</keyword>
<dbReference type="InterPro" id="IPR057691">
    <property type="entry name" value="DUF7931"/>
</dbReference>
<dbReference type="SUPFAM" id="SSF55729">
    <property type="entry name" value="Acyl-CoA N-acyltransferases (Nat)"/>
    <property type="match status" value="1"/>
</dbReference>
<keyword evidence="5" id="KW-1185">Reference proteome</keyword>
<dbReference type="PROSITE" id="PS51186">
    <property type="entry name" value="GNAT"/>
    <property type="match status" value="1"/>
</dbReference>
<dbReference type="Pfam" id="PF25559">
    <property type="entry name" value="DUF7931"/>
    <property type="match status" value="1"/>
</dbReference>
<evidence type="ECO:0000256" key="1">
    <source>
        <dbReference type="ARBA" id="ARBA00022679"/>
    </source>
</evidence>
<evidence type="ECO:0000313" key="4">
    <source>
        <dbReference type="EMBL" id="GAA0705362.1"/>
    </source>
</evidence>
<feature type="domain" description="N-acetyltransferase" evidence="3">
    <location>
        <begin position="1"/>
        <end position="116"/>
    </location>
</feature>
<reference evidence="5" key="1">
    <citation type="journal article" date="2019" name="Int. J. Syst. Evol. Microbiol.">
        <title>The Global Catalogue of Microorganisms (GCM) 10K type strain sequencing project: providing services to taxonomists for standard genome sequencing and annotation.</title>
        <authorList>
            <consortium name="The Broad Institute Genomics Platform"/>
            <consortium name="The Broad Institute Genome Sequencing Center for Infectious Disease"/>
            <person name="Wu L."/>
            <person name="Ma J."/>
        </authorList>
    </citation>
    <scope>NUCLEOTIDE SEQUENCE [LARGE SCALE GENOMIC DNA]</scope>
    <source>
        <strain evidence="5">JCM 15421</strain>
    </source>
</reference>
<name>A0ABP3TIN6_9GAMM</name>
<sequence length="290" mass="32456">MIEQQVPVEHEWDALDEKSRHVLARDRDGRPIGTGRLTPEHGIGRVAVLAEWRGKGVGEAIMRVLLEQARALHYPEIELHAQSHAVPFYAKLGFEPYGAEFDECGIAHRMMRRALEPFAGRDSAGLSPKPEARILVADDREQAFTATAELLADAKYEVAIYTRDLDAALFDVPATLDALKRVALSGRHAQIRIIVQDAKKPLADGHRLIALAQRLSSTIALRTPVDERDLQYPSAFLLNDRAGYLFRPLGNRLEGEGSTYAPGRHAQLRELFDQVWERSAPSEELRQLAF</sequence>
<dbReference type="Pfam" id="PF13673">
    <property type="entry name" value="Acetyltransf_10"/>
    <property type="match status" value="1"/>
</dbReference>
<evidence type="ECO:0000259" key="3">
    <source>
        <dbReference type="PROSITE" id="PS51186"/>
    </source>
</evidence>
<evidence type="ECO:0000256" key="2">
    <source>
        <dbReference type="ARBA" id="ARBA00023315"/>
    </source>
</evidence>
<dbReference type="CDD" id="cd04301">
    <property type="entry name" value="NAT_SF"/>
    <property type="match status" value="1"/>
</dbReference>
<proteinExistence type="predicted"/>
<dbReference type="EMBL" id="BAAAEU010000001">
    <property type="protein sequence ID" value="GAA0705362.1"/>
    <property type="molecule type" value="Genomic_DNA"/>
</dbReference>